<evidence type="ECO:0000313" key="1">
    <source>
        <dbReference type="EMBL" id="SVC40693.1"/>
    </source>
</evidence>
<dbReference type="Gene3D" id="3.40.50.150">
    <property type="entry name" value="Vaccinia Virus protein VP39"/>
    <property type="match status" value="1"/>
</dbReference>
<dbReference type="SUPFAM" id="SSF53335">
    <property type="entry name" value="S-adenosyl-L-methionine-dependent methyltransferases"/>
    <property type="match status" value="1"/>
</dbReference>
<name>A0A382LW05_9ZZZZ</name>
<dbReference type="PANTHER" id="PTHR18895:SF74">
    <property type="entry name" value="MTRF1L RELEASE FACTOR GLUTAMINE METHYLTRANSFERASE"/>
    <property type="match status" value="1"/>
</dbReference>
<evidence type="ECO:0008006" key="2">
    <source>
        <dbReference type="Google" id="ProtNLM"/>
    </source>
</evidence>
<dbReference type="PANTHER" id="PTHR18895">
    <property type="entry name" value="HEMK METHYLTRANSFERASE"/>
    <property type="match status" value="1"/>
</dbReference>
<feature type="non-terminal residue" evidence="1">
    <location>
        <position position="1"/>
    </location>
</feature>
<proteinExistence type="predicted"/>
<dbReference type="AlphaFoldDB" id="A0A382LW05"/>
<gene>
    <name evidence="1" type="ORF">METZ01_LOCUS293547</name>
</gene>
<dbReference type="EMBL" id="UINC01089523">
    <property type="protein sequence ID" value="SVC40693.1"/>
    <property type="molecule type" value="Genomic_DNA"/>
</dbReference>
<dbReference type="InterPro" id="IPR050320">
    <property type="entry name" value="N5-glutamine_MTase"/>
</dbReference>
<accession>A0A382LW05</accession>
<protein>
    <recommendedName>
        <fullName evidence="2">Methyltransferase small domain-containing protein</fullName>
    </recommendedName>
</protein>
<sequence>NVQNQVSLIACDLITVHSGIFDLIVSNLPYIPDAEVPSLQPEVAHYEPLIALAGGLDGLSIIRRLLKQAACLLSPNGAIMVEFNPPQRAALISTAHSILPDARCKVIKDLAGFDRLLVIELEKPPIG</sequence>
<reference evidence="1" key="1">
    <citation type="submission" date="2018-05" db="EMBL/GenBank/DDBJ databases">
        <authorList>
            <person name="Lanie J.A."/>
            <person name="Ng W.-L."/>
            <person name="Kazmierczak K.M."/>
            <person name="Andrzejewski T.M."/>
            <person name="Davidsen T.M."/>
            <person name="Wayne K.J."/>
            <person name="Tettelin H."/>
            <person name="Glass J.I."/>
            <person name="Rusch D."/>
            <person name="Podicherti R."/>
            <person name="Tsui H.-C.T."/>
            <person name="Winkler M.E."/>
        </authorList>
    </citation>
    <scope>NUCLEOTIDE SEQUENCE</scope>
</reference>
<dbReference type="InterPro" id="IPR029063">
    <property type="entry name" value="SAM-dependent_MTases_sf"/>
</dbReference>
<organism evidence="1">
    <name type="scientific">marine metagenome</name>
    <dbReference type="NCBI Taxonomy" id="408172"/>
    <lineage>
        <taxon>unclassified sequences</taxon>
        <taxon>metagenomes</taxon>
        <taxon>ecological metagenomes</taxon>
    </lineage>
</organism>